<comment type="caution">
    <text evidence="1">The sequence shown here is derived from an EMBL/GenBank/DDBJ whole genome shotgun (WGS) entry which is preliminary data.</text>
</comment>
<organism evidence="1 2">
    <name type="scientific">Curtobacterium salicis</name>
    <dbReference type="NCBI Taxonomy" id="1779862"/>
    <lineage>
        <taxon>Bacteria</taxon>
        <taxon>Bacillati</taxon>
        <taxon>Actinomycetota</taxon>
        <taxon>Actinomycetes</taxon>
        <taxon>Micrococcales</taxon>
        <taxon>Microbacteriaceae</taxon>
        <taxon>Curtobacterium</taxon>
    </lineage>
</organism>
<reference evidence="1 2" key="1">
    <citation type="submission" date="2020-03" db="EMBL/GenBank/DDBJ databases">
        <title>Above-ground endophytic microbial communities from plants in different locations in the United States.</title>
        <authorList>
            <person name="Frank C."/>
        </authorList>
    </citation>
    <scope>NUCLEOTIDE SEQUENCE [LARGE SCALE GENOMIC DNA]</scope>
    <source>
        <strain evidence="1 2">WW7</strain>
    </source>
</reference>
<keyword evidence="2" id="KW-1185">Reference proteome</keyword>
<proteinExistence type="predicted"/>
<dbReference type="RefSeq" id="WP_166778677.1">
    <property type="nucleotide sequence ID" value="NZ_JAAOYO010000001.1"/>
</dbReference>
<gene>
    <name evidence="1" type="ORF">E9228_000070</name>
</gene>
<protein>
    <submittedName>
        <fullName evidence="1">Uncharacterized protein</fullName>
    </submittedName>
</protein>
<accession>A0ABX0T1S8</accession>
<dbReference type="EMBL" id="JAAOYO010000001">
    <property type="protein sequence ID" value="NII39451.1"/>
    <property type="molecule type" value="Genomic_DNA"/>
</dbReference>
<evidence type="ECO:0000313" key="2">
    <source>
        <dbReference type="Proteomes" id="UP001318300"/>
    </source>
</evidence>
<name>A0ABX0T1S8_9MICO</name>
<sequence length="198" mass="21514">MIGLIAEALAELVPDESRRAAQRMLALEWIGAVGDECTWEATLSDRHLRSVLARRVAMEQVRLLPAHDVAARTGNSVDTIVELVRERALYGFHLRGALFLPSWQFVDPRAESLVVVSEFLPTVLMSIPIDAVPSMVSRVMTSEDPNLSRGAMRYSPREHLIAGGGPWPVVRTLLLVLEGSAQGLGDLLLGGRAGSAVL</sequence>
<dbReference type="Proteomes" id="UP001318300">
    <property type="component" value="Unassembled WGS sequence"/>
</dbReference>
<evidence type="ECO:0000313" key="1">
    <source>
        <dbReference type="EMBL" id="NII39451.1"/>
    </source>
</evidence>